<dbReference type="FunCoup" id="B3S159">
    <property type="interactions" value="612"/>
</dbReference>
<accession>B3S159</accession>
<comment type="subcellular location">
    <subcellularLocation>
        <location evidence="1">Nucleus</location>
    </subcellularLocation>
</comment>
<dbReference type="CTD" id="6755631"/>
<evidence type="ECO:0000256" key="2">
    <source>
        <dbReference type="ARBA" id="ARBA00006149"/>
    </source>
</evidence>
<evidence type="ECO:0000256" key="4">
    <source>
        <dbReference type="ARBA" id="ARBA00022679"/>
    </source>
</evidence>
<evidence type="ECO:0000256" key="3">
    <source>
        <dbReference type="ARBA" id="ARBA00022603"/>
    </source>
</evidence>
<protein>
    <recommendedName>
        <fullName evidence="15">Methyltransferase HEMK2</fullName>
    </recommendedName>
    <alternativeName>
        <fullName evidence="14">HemK methyltransferase family member 2</fullName>
    </alternativeName>
    <alternativeName>
        <fullName evidence="12">Lysine N-methyltransferase 9</fullName>
    </alternativeName>
    <alternativeName>
        <fullName evidence="11">Methylarsonite methyltransferase N6AMT1</fullName>
    </alternativeName>
    <alternativeName>
        <fullName evidence="16">Methyltransferase N6AMT1</fullName>
    </alternativeName>
    <alternativeName>
        <fullName evidence="13">Protein N(5)-glutamine methyltransferase</fullName>
    </alternativeName>
</protein>
<comment type="catalytic activity">
    <reaction evidence="8">
        <text>methylarsonous acid + S-adenosyl-L-methionine = dimethylarsinate + S-adenosyl-L-homocysteine + 2 H(+)</text>
        <dbReference type="Rhea" id="RHEA:11684"/>
        <dbReference type="ChEBI" id="CHEBI:15378"/>
        <dbReference type="ChEBI" id="CHEBI:16223"/>
        <dbReference type="ChEBI" id="CHEBI:17826"/>
        <dbReference type="ChEBI" id="CHEBI:57856"/>
        <dbReference type="ChEBI" id="CHEBI:59789"/>
    </reaction>
</comment>
<dbReference type="AlphaFoldDB" id="B3S159"/>
<comment type="subunit">
    <text evidence="10">Heterodimer; heterodimerization with TRMT112 is required for S-adenosyl-L-methionine-binding.</text>
</comment>
<dbReference type="Proteomes" id="UP000009022">
    <property type="component" value="Unassembled WGS sequence"/>
</dbReference>
<comment type="catalytic activity">
    <reaction evidence="7">
        <text>L-lysyl-[histone] + S-adenosyl-L-methionine = N(6)-methyl-L-lysyl-[histone] + S-adenosyl-L-homocysteine + H(+)</text>
        <dbReference type="Rhea" id="RHEA:10024"/>
        <dbReference type="Rhea" id="RHEA-COMP:9845"/>
        <dbReference type="Rhea" id="RHEA-COMP:9846"/>
        <dbReference type="ChEBI" id="CHEBI:15378"/>
        <dbReference type="ChEBI" id="CHEBI:29969"/>
        <dbReference type="ChEBI" id="CHEBI:57856"/>
        <dbReference type="ChEBI" id="CHEBI:59789"/>
        <dbReference type="ChEBI" id="CHEBI:61929"/>
    </reaction>
    <physiologicalReaction direction="left-to-right" evidence="7">
        <dbReference type="Rhea" id="RHEA:10025"/>
    </physiologicalReaction>
</comment>
<dbReference type="GO" id="GO:0008276">
    <property type="term" value="F:protein methyltransferase activity"/>
    <property type="evidence" value="ECO:0000318"/>
    <property type="project" value="GO_Central"/>
</dbReference>
<dbReference type="eggNOG" id="KOG3191">
    <property type="taxonomic scope" value="Eukaryota"/>
</dbReference>
<dbReference type="PANTHER" id="PTHR45875">
    <property type="entry name" value="METHYLTRANSFERASE N6AMT1"/>
    <property type="match status" value="1"/>
</dbReference>
<reference evidence="18 19" key="1">
    <citation type="journal article" date="2008" name="Nature">
        <title>The Trichoplax genome and the nature of placozoans.</title>
        <authorList>
            <person name="Srivastava M."/>
            <person name="Begovic E."/>
            <person name="Chapman J."/>
            <person name="Putnam N.H."/>
            <person name="Hellsten U."/>
            <person name="Kawashima T."/>
            <person name="Kuo A."/>
            <person name="Mitros T."/>
            <person name="Salamov A."/>
            <person name="Carpenter M.L."/>
            <person name="Signorovitch A.Y."/>
            <person name="Moreno M.A."/>
            <person name="Kamm K."/>
            <person name="Grimwood J."/>
            <person name="Schmutz J."/>
            <person name="Shapiro H."/>
            <person name="Grigoriev I.V."/>
            <person name="Buss L.W."/>
            <person name="Schierwater B."/>
            <person name="Dellaporta S.L."/>
            <person name="Rokhsar D.S."/>
        </authorList>
    </citation>
    <scope>NUCLEOTIDE SEQUENCE [LARGE SCALE GENOMIC DNA]</scope>
    <source>
        <strain evidence="18 19">Grell-BS-1999</strain>
    </source>
</reference>
<dbReference type="GO" id="GO:0005634">
    <property type="term" value="C:nucleus"/>
    <property type="evidence" value="ECO:0007669"/>
    <property type="project" value="UniProtKB-SubCell"/>
</dbReference>
<dbReference type="PROSITE" id="PS00092">
    <property type="entry name" value="N6_MTASE"/>
    <property type="match status" value="1"/>
</dbReference>
<dbReference type="OMA" id="EWDDWME"/>
<evidence type="ECO:0000256" key="10">
    <source>
        <dbReference type="ARBA" id="ARBA00062344"/>
    </source>
</evidence>
<evidence type="ECO:0000256" key="5">
    <source>
        <dbReference type="ARBA" id="ARBA00022691"/>
    </source>
</evidence>
<evidence type="ECO:0000313" key="18">
    <source>
        <dbReference type="EMBL" id="EDV23508.1"/>
    </source>
</evidence>
<dbReference type="GeneID" id="6755631"/>
<feature type="domain" description="Methyltransferase small" evidence="17">
    <location>
        <begin position="29"/>
        <end position="123"/>
    </location>
</feature>
<dbReference type="HOGENOM" id="CLU_018398_6_0_1"/>
<dbReference type="InterPro" id="IPR052190">
    <property type="entry name" value="Euk-Arch_PrmC-MTase"/>
</dbReference>
<dbReference type="InParanoid" id="B3S159"/>
<dbReference type="PhylomeDB" id="B3S159"/>
<evidence type="ECO:0000259" key="17">
    <source>
        <dbReference type="Pfam" id="PF05175"/>
    </source>
</evidence>
<dbReference type="InterPro" id="IPR004557">
    <property type="entry name" value="PrmC-related"/>
</dbReference>
<keyword evidence="3" id="KW-0489">Methyltransferase</keyword>
<evidence type="ECO:0000256" key="8">
    <source>
        <dbReference type="ARBA" id="ARBA00050903"/>
    </source>
</evidence>
<evidence type="ECO:0000256" key="6">
    <source>
        <dbReference type="ARBA" id="ARBA00023242"/>
    </source>
</evidence>
<dbReference type="SUPFAM" id="SSF53335">
    <property type="entry name" value="S-adenosyl-L-methionine-dependent methyltransferases"/>
    <property type="match status" value="1"/>
</dbReference>
<dbReference type="NCBIfam" id="TIGR00537">
    <property type="entry name" value="hemK_rel_arch"/>
    <property type="match status" value="1"/>
</dbReference>
<name>B3S159_TRIAD</name>
<evidence type="ECO:0000313" key="19">
    <source>
        <dbReference type="Proteomes" id="UP000009022"/>
    </source>
</evidence>
<evidence type="ECO:0000256" key="13">
    <source>
        <dbReference type="ARBA" id="ARBA00080992"/>
    </source>
</evidence>
<dbReference type="Pfam" id="PF05175">
    <property type="entry name" value="MTS"/>
    <property type="match status" value="1"/>
</dbReference>
<keyword evidence="5" id="KW-0949">S-adenosyl-L-methionine</keyword>
<evidence type="ECO:0000256" key="9">
    <source>
        <dbReference type="ARBA" id="ARBA00053180"/>
    </source>
</evidence>
<proteinExistence type="inferred from homology"/>
<evidence type="ECO:0000256" key="7">
    <source>
        <dbReference type="ARBA" id="ARBA00048619"/>
    </source>
</evidence>
<comment type="function">
    <text evidence="9">Methyltransferase that can methylate proteins and, to a lower extent, arsenic. Catalytic subunit of a heterodimer with TRMT112, which monomethylates 'Lys-12' of histone H4 (H4K12me1), a modification present at the promoters of numerous genes encoding cell cycle regulators. Catalytic subunit of a heterodimer with TRMT112, which catalyzes N5-methylation of Glu residue of proteins with a Gly-Gln-Xaa-Xaa-Xaa-Arg motif. Methylates ETF1 on 'Gln-185'; ETF1 needs to be complexed to ERF3 in its GTP-bound form to be efficiently methylated. May also play a role in the modulation of arsenic-induced toxicity by mediating the conversion of monomethylarsonous acid (3+) into the less toxic dimethylarsonic acid. It however only plays a limited role in arsenic metabolism compared with AS3MT.</text>
</comment>
<dbReference type="FunFam" id="3.40.50.150:FF:000077">
    <property type="entry name" value="HemK methyltransferase family member 2"/>
    <property type="match status" value="1"/>
</dbReference>
<keyword evidence="6" id="KW-0539">Nucleus</keyword>
<dbReference type="CDD" id="cd02440">
    <property type="entry name" value="AdoMet_MTases"/>
    <property type="match status" value="1"/>
</dbReference>
<gene>
    <name evidence="18" type="ORF">TRIADDRAFT_50516</name>
</gene>
<dbReference type="InterPro" id="IPR029063">
    <property type="entry name" value="SAM-dependent_MTases_sf"/>
</dbReference>
<sequence length="214" mass="23552">MDYPTPSISHLSRKPYVNYVYDAAEDTFLFMDALQNDAILPLICIEVGSGSGAIISFISKILGPECYYMATDINPIAANCTIDTAKLNEMPQCEVIITDLVSGLKDRLTGNVDVILFNPPYVVTPSKEISGNGIEASWAGGENGREVMDRLFTIVPQLLSPSGLFYLVAIKENYPDEIIKTMKMVGLSGEIILSRKAGRENLFILRFDKENSLS</sequence>
<dbReference type="KEGG" id="tad:TRIADDRAFT_50516"/>
<organism evidence="18 19">
    <name type="scientific">Trichoplax adhaerens</name>
    <name type="common">Trichoplax reptans</name>
    <dbReference type="NCBI Taxonomy" id="10228"/>
    <lineage>
        <taxon>Eukaryota</taxon>
        <taxon>Metazoa</taxon>
        <taxon>Placozoa</taxon>
        <taxon>Uniplacotomia</taxon>
        <taxon>Trichoplacea</taxon>
        <taxon>Trichoplacidae</taxon>
        <taxon>Trichoplax</taxon>
    </lineage>
</organism>
<evidence type="ECO:0000256" key="1">
    <source>
        <dbReference type="ARBA" id="ARBA00004123"/>
    </source>
</evidence>
<dbReference type="GO" id="GO:0003676">
    <property type="term" value="F:nucleic acid binding"/>
    <property type="evidence" value="ECO:0007669"/>
    <property type="project" value="InterPro"/>
</dbReference>
<evidence type="ECO:0000256" key="11">
    <source>
        <dbReference type="ARBA" id="ARBA00075330"/>
    </source>
</evidence>
<evidence type="ECO:0000256" key="16">
    <source>
        <dbReference type="ARBA" id="ARBA00093667"/>
    </source>
</evidence>
<evidence type="ECO:0000256" key="15">
    <source>
        <dbReference type="ARBA" id="ARBA00093624"/>
    </source>
</evidence>
<dbReference type="InterPro" id="IPR002052">
    <property type="entry name" value="DNA_methylase_N6_adenine_CS"/>
</dbReference>
<dbReference type="GO" id="GO:0008757">
    <property type="term" value="F:S-adenosylmethionine-dependent methyltransferase activity"/>
    <property type="evidence" value="ECO:0000318"/>
    <property type="project" value="GO_Central"/>
</dbReference>
<dbReference type="Gene3D" id="3.40.50.150">
    <property type="entry name" value="Vaccinia Virus protein VP39"/>
    <property type="match status" value="1"/>
</dbReference>
<dbReference type="GO" id="GO:0032259">
    <property type="term" value="P:methylation"/>
    <property type="evidence" value="ECO:0007669"/>
    <property type="project" value="UniProtKB-KW"/>
</dbReference>
<dbReference type="OrthoDB" id="406152at2759"/>
<dbReference type="GO" id="GO:0036009">
    <property type="term" value="F:protein-glutamine N-methyltransferase activity"/>
    <property type="evidence" value="ECO:0007669"/>
    <property type="project" value="UniProtKB-ARBA"/>
</dbReference>
<keyword evidence="19" id="KW-1185">Reference proteome</keyword>
<evidence type="ECO:0000256" key="14">
    <source>
        <dbReference type="ARBA" id="ARBA00083337"/>
    </source>
</evidence>
<comment type="similarity">
    <text evidence="2">Belongs to the eukaryotic/archaeal PrmC-related family.</text>
</comment>
<dbReference type="STRING" id="10228.B3S159"/>
<dbReference type="PANTHER" id="PTHR45875:SF1">
    <property type="entry name" value="METHYLTRANSFERASE N6AMT1"/>
    <property type="match status" value="1"/>
</dbReference>
<dbReference type="EMBL" id="DS985247">
    <property type="protein sequence ID" value="EDV23508.1"/>
    <property type="molecule type" value="Genomic_DNA"/>
</dbReference>
<dbReference type="GO" id="GO:0035657">
    <property type="term" value="C:eRF1 methyltransferase complex"/>
    <property type="evidence" value="ECO:0000318"/>
    <property type="project" value="GO_Central"/>
</dbReference>
<evidence type="ECO:0000256" key="12">
    <source>
        <dbReference type="ARBA" id="ARBA00076540"/>
    </source>
</evidence>
<keyword evidence="4" id="KW-0808">Transferase</keyword>
<dbReference type="InterPro" id="IPR007848">
    <property type="entry name" value="Small_mtfrase_dom"/>
</dbReference>
<dbReference type="RefSeq" id="XP_002114418.1">
    <property type="nucleotide sequence ID" value="XM_002114382.1"/>
</dbReference>